<dbReference type="SUPFAM" id="SSF46689">
    <property type="entry name" value="Homeodomain-like"/>
    <property type="match status" value="1"/>
</dbReference>
<protein>
    <submittedName>
        <fullName evidence="5">AraC family transcriptional regulator</fullName>
    </submittedName>
</protein>
<evidence type="ECO:0000259" key="4">
    <source>
        <dbReference type="PROSITE" id="PS01124"/>
    </source>
</evidence>
<accession>A0ABQ6H2Y5</accession>
<dbReference type="InterPro" id="IPR018060">
    <property type="entry name" value="HTH_AraC"/>
</dbReference>
<gene>
    <name evidence="5" type="primary">yesN</name>
    <name evidence="5" type="ORF">theurythT_06340</name>
</gene>
<evidence type="ECO:0000256" key="2">
    <source>
        <dbReference type="ARBA" id="ARBA00023125"/>
    </source>
</evidence>
<evidence type="ECO:0000313" key="5">
    <source>
        <dbReference type="EMBL" id="GLX81182.1"/>
    </source>
</evidence>
<dbReference type="InterPro" id="IPR009057">
    <property type="entry name" value="Homeodomain-like_sf"/>
</dbReference>
<sequence length="339" mass="38686">MDYQVPQYCVKSLAHFLMQQGIKKQQILTTLATDEVSFADAKTRYDLSTYDALLAEASRILKIENIGFHFGQAFELGIWGILGHIVVAAPNLEQALYYQKRYQCLIGNVGQAEHEINDNVLTMRYISHPAASKNNIEHVITAWLTFAFSYTRSTDAPISVHFTHQCLTTVKEYQAFFRCPVIFGDDFNGVKIHIKSLTLPIVSSNSDVLNVLVGQAEQQLANKRQSASMDIIREYIIEQLPKQLPNLEDVANHLDISVRQLQRQFQKEQINLTLLVESIRQQLAISYLTQTNHKLIYISSILGYSEQSAFQRAFKRWFGVTPQAYRLQPTAIKLSQSRL</sequence>
<dbReference type="Pfam" id="PF12833">
    <property type="entry name" value="HTH_18"/>
    <property type="match status" value="1"/>
</dbReference>
<dbReference type="InterPro" id="IPR032687">
    <property type="entry name" value="AraC-type_N"/>
</dbReference>
<evidence type="ECO:0000256" key="1">
    <source>
        <dbReference type="ARBA" id="ARBA00023015"/>
    </source>
</evidence>
<dbReference type="RefSeq" id="WP_284206511.1">
    <property type="nucleotide sequence ID" value="NZ_BSSU01000003.1"/>
</dbReference>
<evidence type="ECO:0000313" key="6">
    <source>
        <dbReference type="Proteomes" id="UP001157133"/>
    </source>
</evidence>
<name>A0ABQ6H2Y5_9GAMM</name>
<dbReference type="InterPro" id="IPR020449">
    <property type="entry name" value="Tscrpt_reg_AraC-type_HTH"/>
</dbReference>
<keyword evidence="6" id="KW-1185">Reference proteome</keyword>
<dbReference type="Pfam" id="PF12625">
    <property type="entry name" value="Arabinose_bd"/>
    <property type="match status" value="1"/>
</dbReference>
<dbReference type="PANTHER" id="PTHR47894:SF1">
    <property type="entry name" value="HTH-TYPE TRANSCRIPTIONAL REGULATOR VQSM"/>
    <property type="match status" value="1"/>
</dbReference>
<reference evidence="5 6" key="1">
    <citation type="submission" date="2023-03" db="EMBL/GenBank/DDBJ databases">
        <title>Draft genome sequence of Thalassotalea eurytherma JCM 18482T.</title>
        <authorList>
            <person name="Sawabe T."/>
        </authorList>
    </citation>
    <scope>NUCLEOTIDE SEQUENCE [LARGE SCALE GENOMIC DNA]</scope>
    <source>
        <strain evidence="5 6">JCM 18482</strain>
    </source>
</reference>
<dbReference type="PANTHER" id="PTHR47894">
    <property type="entry name" value="HTH-TYPE TRANSCRIPTIONAL REGULATOR GADX"/>
    <property type="match status" value="1"/>
</dbReference>
<evidence type="ECO:0000256" key="3">
    <source>
        <dbReference type="ARBA" id="ARBA00023163"/>
    </source>
</evidence>
<comment type="caution">
    <text evidence="5">The sequence shown here is derived from an EMBL/GenBank/DDBJ whole genome shotgun (WGS) entry which is preliminary data.</text>
</comment>
<dbReference type="PRINTS" id="PR00032">
    <property type="entry name" value="HTHARAC"/>
</dbReference>
<keyword evidence="1" id="KW-0805">Transcription regulation</keyword>
<dbReference type="PROSITE" id="PS01124">
    <property type="entry name" value="HTH_ARAC_FAMILY_2"/>
    <property type="match status" value="1"/>
</dbReference>
<dbReference type="SMART" id="SM00342">
    <property type="entry name" value="HTH_ARAC"/>
    <property type="match status" value="1"/>
</dbReference>
<proteinExistence type="predicted"/>
<dbReference type="Proteomes" id="UP001157133">
    <property type="component" value="Unassembled WGS sequence"/>
</dbReference>
<organism evidence="5 6">
    <name type="scientific">Thalassotalea eurytherma</name>
    <dbReference type="NCBI Taxonomy" id="1144278"/>
    <lineage>
        <taxon>Bacteria</taxon>
        <taxon>Pseudomonadati</taxon>
        <taxon>Pseudomonadota</taxon>
        <taxon>Gammaproteobacteria</taxon>
        <taxon>Alteromonadales</taxon>
        <taxon>Colwelliaceae</taxon>
        <taxon>Thalassotalea</taxon>
    </lineage>
</organism>
<feature type="domain" description="HTH araC/xylS-type" evidence="4">
    <location>
        <begin position="230"/>
        <end position="328"/>
    </location>
</feature>
<dbReference type="EMBL" id="BSSU01000003">
    <property type="protein sequence ID" value="GLX81182.1"/>
    <property type="molecule type" value="Genomic_DNA"/>
</dbReference>
<keyword evidence="2" id="KW-0238">DNA-binding</keyword>
<dbReference type="Gene3D" id="1.10.10.60">
    <property type="entry name" value="Homeodomain-like"/>
    <property type="match status" value="1"/>
</dbReference>
<keyword evidence="3" id="KW-0804">Transcription</keyword>